<feature type="region of interest" description="Disordered" evidence="3">
    <location>
        <begin position="221"/>
        <end position="292"/>
    </location>
</feature>
<dbReference type="EMBL" id="BKBA01000002">
    <property type="protein sequence ID" value="GEQ12130.1"/>
    <property type="molecule type" value="Genomic_DNA"/>
</dbReference>
<dbReference type="SMART" id="SM00563">
    <property type="entry name" value="PlsC"/>
    <property type="match status" value="1"/>
</dbReference>
<comment type="caution">
    <text evidence="5">The sequence shown here is derived from an EMBL/GenBank/DDBJ whole genome shotgun (WGS) entry which is preliminary data.</text>
</comment>
<sequence length="292" mass="31877">MRTGPRHSPPAYRFAVTVLRPLLMSLTRRSWTGAEHLPRDRGFVAVSNHISHVDPFVFAHFLNDEGIVPHFLGKVEVFRIPLIGAILRGADQIPVYRETGQASDAYRAAVQAVRDGKCVAIYPEGTVTREPNLWPMRGKTGAARIALETGCPVVPVAQWGAQEILGPYSHRPSVLPRHTMQVSAGPPVDLADLQGRPVTADVLAEATERIMVALTRQLETLRGEPAPQGRFDPREHGITVTGRPRAVTPSERSDTLGAAHPAQWADDQPDGQPDDVPGGRPDDHPDDVEDRA</sequence>
<evidence type="ECO:0000313" key="6">
    <source>
        <dbReference type="Proteomes" id="UP000321793"/>
    </source>
</evidence>
<evidence type="ECO:0000256" key="3">
    <source>
        <dbReference type="SAM" id="MobiDB-lite"/>
    </source>
</evidence>
<keyword evidence="6" id="KW-1185">Reference proteome</keyword>
<dbReference type="Proteomes" id="UP000321793">
    <property type="component" value="Unassembled WGS sequence"/>
</dbReference>
<dbReference type="PANTHER" id="PTHR10434">
    <property type="entry name" value="1-ACYL-SN-GLYCEROL-3-PHOSPHATE ACYLTRANSFERASE"/>
    <property type="match status" value="1"/>
</dbReference>
<evidence type="ECO:0000313" key="5">
    <source>
        <dbReference type="EMBL" id="GEQ12130.1"/>
    </source>
</evidence>
<keyword evidence="1 5" id="KW-0808">Transferase</keyword>
<dbReference type="PANTHER" id="PTHR10434:SF55">
    <property type="entry name" value="POSSIBLE ACYLTRANSFERASE"/>
    <property type="match status" value="1"/>
</dbReference>
<dbReference type="AlphaFoldDB" id="A0A512SW09"/>
<accession>A0A512SW09</accession>
<dbReference type="GO" id="GO:0003841">
    <property type="term" value="F:1-acylglycerol-3-phosphate O-acyltransferase activity"/>
    <property type="evidence" value="ECO:0007669"/>
    <property type="project" value="TreeGrafter"/>
</dbReference>
<feature type="domain" description="Phospholipid/glycerol acyltransferase" evidence="4">
    <location>
        <begin position="43"/>
        <end position="161"/>
    </location>
</feature>
<dbReference type="CDD" id="cd07989">
    <property type="entry name" value="LPLAT_AGPAT-like"/>
    <property type="match status" value="1"/>
</dbReference>
<proteinExistence type="predicted"/>
<dbReference type="SUPFAM" id="SSF69593">
    <property type="entry name" value="Glycerol-3-phosphate (1)-acyltransferase"/>
    <property type="match status" value="1"/>
</dbReference>
<evidence type="ECO:0000259" key="4">
    <source>
        <dbReference type="SMART" id="SM00563"/>
    </source>
</evidence>
<organism evidence="5 6">
    <name type="scientific">Knoellia locipacati</name>
    <dbReference type="NCBI Taxonomy" id="882824"/>
    <lineage>
        <taxon>Bacteria</taxon>
        <taxon>Bacillati</taxon>
        <taxon>Actinomycetota</taxon>
        <taxon>Actinomycetes</taxon>
        <taxon>Micrococcales</taxon>
        <taxon>Intrasporangiaceae</taxon>
        <taxon>Knoellia</taxon>
    </lineage>
</organism>
<evidence type="ECO:0000256" key="2">
    <source>
        <dbReference type="ARBA" id="ARBA00023315"/>
    </source>
</evidence>
<dbReference type="RefSeq" id="WP_307725650.1">
    <property type="nucleotide sequence ID" value="NZ_BAABDN010000001.1"/>
</dbReference>
<protein>
    <submittedName>
        <fullName evidence="5">1-acyl-sn-glycerol-3-phosphate acyltransferase</fullName>
    </submittedName>
</protein>
<dbReference type="GO" id="GO:0005886">
    <property type="term" value="C:plasma membrane"/>
    <property type="evidence" value="ECO:0007669"/>
    <property type="project" value="TreeGrafter"/>
</dbReference>
<gene>
    <name evidence="5" type="ORF">KLO01_01770</name>
</gene>
<dbReference type="Pfam" id="PF01553">
    <property type="entry name" value="Acyltransferase"/>
    <property type="match status" value="1"/>
</dbReference>
<keyword evidence="2 5" id="KW-0012">Acyltransferase</keyword>
<name>A0A512SW09_9MICO</name>
<dbReference type="InterPro" id="IPR002123">
    <property type="entry name" value="Plipid/glycerol_acylTrfase"/>
</dbReference>
<reference evidence="5 6" key="1">
    <citation type="submission" date="2019-07" db="EMBL/GenBank/DDBJ databases">
        <title>Whole genome shotgun sequence of Knoellia locipacati NBRC 109775.</title>
        <authorList>
            <person name="Hosoyama A."/>
            <person name="Uohara A."/>
            <person name="Ohji S."/>
            <person name="Ichikawa N."/>
        </authorList>
    </citation>
    <scope>NUCLEOTIDE SEQUENCE [LARGE SCALE GENOMIC DNA]</scope>
    <source>
        <strain evidence="5 6">NBRC 109775</strain>
    </source>
</reference>
<evidence type="ECO:0000256" key="1">
    <source>
        <dbReference type="ARBA" id="ARBA00022679"/>
    </source>
</evidence>
<dbReference type="GO" id="GO:0006654">
    <property type="term" value="P:phosphatidic acid biosynthetic process"/>
    <property type="evidence" value="ECO:0007669"/>
    <property type="project" value="TreeGrafter"/>
</dbReference>